<proteinExistence type="predicted"/>
<reference evidence="2" key="3">
    <citation type="submission" date="2025-09" db="UniProtKB">
        <authorList>
            <consortium name="Ensembl"/>
        </authorList>
    </citation>
    <scope>IDENTIFICATION</scope>
</reference>
<feature type="compositionally biased region" description="Basic and acidic residues" evidence="1">
    <location>
        <begin position="230"/>
        <end position="241"/>
    </location>
</feature>
<feature type="compositionally biased region" description="Polar residues" evidence="1">
    <location>
        <begin position="182"/>
        <end position="195"/>
    </location>
</feature>
<dbReference type="Proteomes" id="UP000314982">
    <property type="component" value="Unassembled WGS sequence"/>
</dbReference>
<feature type="region of interest" description="Disordered" evidence="1">
    <location>
        <begin position="81"/>
        <end position="241"/>
    </location>
</feature>
<sequence>MAPFPGPCLTQSQQPLEDLDALLRRALSPETVSVSCVTTQSSLTGMPAGGQPVPFSLEGEPITSPIAGGFQMGRFQVSVAADQGQHKIQGGSPIKSSTSSSSSSLSSPENTLHKVSSPLRGDKTGGGDVVDGLPSLPHRTASPQPTTIGRFQVTTNAPDARVGRFSVSRAQDEAAEAGLEQPPTSQANGPSTDPGSATMLLSPEDKQSSLPSLNNSYMSSDNDSEFEDEDLKREVNRLREK</sequence>
<accession>A0A4W5RNZ2</accession>
<evidence type="ECO:0000313" key="3">
    <source>
        <dbReference type="Proteomes" id="UP000314982"/>
    </source>
</evidence>
<evidence type="ECO:0000313" key="2">
    <source>
        <dbReference type="Ensembl" id="ENSHHUP00000087785.1"/>
    </source>
</evidence>
<dbReference type="Ensembl" id="ENSHHUT00000090523.1">
    <property type="protein sequence ID" value="ENSHHUP00000087785.1"/>
    <property type="gene ID" value="ENSHHUG00000050764.1"/>
</dbReference>
<name>A0A4W5RNZ2_9TELE</name>
<feature type="region of interest" description="Disordered" evidence="1">
    <location>
        <begin position="41"/>
        <end position="69"/>
    </location>
</feature>
<organism evidence="2 3">
    <name type="scientific">Hucho hucho</name>
    <name type="common">huchen</name>
    <dbReference type="NCBI Taxonomy" id="62062"/>
    <lineage>
        <taxon>Eukaryota</taxon>
        <taxon>Metazoa</taxon>
        <taxon>Chordata</taxon>
        <taxon>Craniata</taxon>
        <taxon>Vertebrata</taxon>
        <taxon>Euteleostomi</taxon>
        <taxon>Actinopterygii</taxon>
        <taxon>Neopterygii</taxon>
        <taxon>Teleostei</taxon>
        <taxon>Protacanthopterygii</taxon>
        <taxon>Salmoniformes</taxon>
        <taxon>Salmonidae</taxon>
        <taxon>Salmoninae</taxon>
        <taxon>Hucho</taxon>
    </lineage>
</organism>
<evidence type="ECO:0000256" key="1">
    <source>
        <dbReference type="SAM" id="MobiDB-lite"/>
    </source>
</evidence>
<feature type="compositionally biased region" description="Polar residues" evidence="1">
    <location>
        <begin position="141"/>
        <end position="157"/>
    </location>
</feature>
<feature type="compositionally biased region" description="Polar residues" evidence="1">
    <location>
        <begin position="208"/>
        <end position="218"/>
    </location>
</feature>
<feature type="compositionally biased region" description="Low complexity" evidence="1">
    <location>
        <begin position="96"/>
        <end position="107"/>
    </location>
</feature>
<keyword evidence="3" id="KW-1185">Reference proteome</keyword>
<dbReference type="STRING" id="62062.ENSHHUP00000087785"/>
<reference evidence="3" key="1">
    <citation type="submission" date="2018-06" db="EMBL/GenBank/DDBJ databases">
        <title>Genome assembly of Danube salmon.</title>
        <authorList>
            <person name="Macqueen D.J."/>
            <person name="Gundappa M.K."/>
        </authorList>
    </citation>
    <scope>NUCLEOTIDE SEQUENCE [LARGE SCALE GENOMIC DNA]</scope>
</reference>
<dbReference type="AlphaFoldDB" id="A0A4W5RNZ2"/>
<reference evidence="2" key="2">
    <citation type="submission" date="2025-08" db="UniProtKB">
        <authorList>
            <consortium name="Ensembl"/>
        </authorList>
    </citation>
    <scope>IDENTIFICATION</scope>
</reference>
<dbReference type="GeneTree" id="ENSGT00940000155474"/>
<protein>
    <submittedName>
        <fullName evidence="2">Uncharacterized protein</fullName>
    </submittedName>
</protein>